<accession>A0A9D4KQH5</accession>
<keyword evidence="2" id="KW-1185">Reference proteome</keyword>
<protein>
    <submittedName>
        <fullName evidence="1">Uncharacterized protein</fullName>
    </submittedName>
</protein>
<reference evidence="1" key="2">
    <citation type="submission" date="2020-11" db="EMBL/GenBank/DDBJ databases">
        <authorList>
            <person name="McCartney M.A."/>
            <person name="Auch B."/>
            <person name="Kono T."/>
            <person name="Mallez S."/>
            <person name="Becker A."/>
            <person name="Gohl D.M."/>
            <person name="Silverstein K.A.T."/>
            <person name="Koren S."/>
            <person name="Bechman K.B."/>
            <person name="Herman A."/>
            <person name="Abrahante J.E."/>
            <person name="Garbe J."/>
        </authorList>
    </citation>
    <scope>NUCLEOTIDE SEQUENCE</scope>
    <source>
        <strain evidence="1">Duluth1</strain>
        <tissue evidence="1">Whole animal</tissue>
    </source>
</reference>
<sequence length="72" mass="8564">MQKNPREFNLLHHAKDRNRPQKCHEIAPNLKVDKAAGPDMIRPIVPKELRHEIIDLVSLIFQIFYVIVIRLW</sequence>
<evidence type="ECO:0000313" key="1">
    <source>
        <dbReference type="EMBL" id="KAH3843925.1"/>
    </source>
</evidence>
<comment type="caution">
    <text evidence="1">The sequence shown here is derived from an EMBL/GenBank/DDBJ whole genome shotgun (WGS) entry which is preliminary data.</text>
</comment>
<reference evidence="1" key="1">
    <citation type="journal article" date="2019" name="bioRxiv">
        <title>The Genome of the Zebra Mussel, Dreissena polymorpha: A Resource for Invasive Species Research.</title>
        <authorList>
            <person name="McCartney M.A."/>
            <person name="Auch B."/>
            <person name="Kono T."/>
            <person name="Mallez S."/>
            <person name="Zhang Y."/>
            <person name="Obille A."/>
            <person name="Becker A."/>
            <person name="Abrahante J.E."/>
            <person name="Garbe J."/>
            <person name="Badalamenti J.P."/>
            <person name="Herman A."/>
            <person name="Mangelson H."/>
            <person name="Liachko I."/>
            <person name="Sullivan S."/>
            <person name="Sone E.D."/>
            <person name="Koren S."/>
            <person name="Silverstein K.A.T."/>
            <person name="Beckman K.B."/>
            <person name="Gohl D.M."/>
        </authorList>
    </citation>
    <scope>NUCLEOTIDE SEQUENCE</scope>
    <source>
        <strain evidence="1">Duluth1</strain>
        <tissue evidence="1">Whole animal</tissue>
    </source>
</reference>
<dbReference type="EMBL" id="JAIWYP010000004">
    <property type="protein sequence ID" value="KAH3843925.1"/>
    <property type="molecule type" value="Genomic_DNA"/>
</dbReference>
<gene>
    <name evidence="1" type="ORF">DPMN_117460</name>
</gene>
<dbReference type="AlphaFoldDB" id="A0A9D4KQH5"/>
<dbReference type="Proteomes" id="UP000828390">
    <property type="component" value="Unassembled WGS sequence"/>
</dbReference>
<name>A0A9D4KQH5_DREPO</name>
<organism evidence="1 2">
    <name type="scientific">Dreissena polymorpha</name>
    <name type="common">Zebra mussel</name>
    <name type="synonym">Mytilus polymorpha</name>
    <dbReference type="NCBI Taxonomy" id="45954"/>
    <lineage>
        <taxon>Eukaryota</taxon>
        <taxon>Metazoa</taxon>
        <taxon>Spiralia</taxon>
        <taxon>Lophotrochozoa</taxon>
        <taxon>Mollusca</taxon>
        <taxon>Bivalvia</taxon>
        <taxon>Autobranchia</taxon>
        <taxon>Heteroconchia</taxon>
        <taxon>Euheterodonta</taxon>
        <taxon>Imparidentia</taxon>
        <taxon>Neoheterodontei</taxon>
        <taxon>Myida</taxon>
        <taxon>Dreissenoidea</taxon>
        <taxon>Dreissenidae</taxon>
        <taxon>Dreissena</taxon>
    </lineage>
</organism>
<proteinExistence type="predicted"/>
<evidence type="ECO:0000313" key="2">
    <source>
        <dbReference type="Proteomes" id="UP000828390"/>
    </source>
</evidence>